<dbReference type="PANTHER" id="PTHR34818:SF1">
    <property type="entry name" value="PROTEIN BLI-3"/>
    <property type="match status" value="1"/>
</dbReference>
<feature type="domain" description="Putative zinc ribbon" evidence="2">
    <location>
        <begin position="139"/>
        <end position="223"/>
    </location>
</feature>
<evidence type="ECO:0000313" key="4">
    <source>
        <dbReference type="Proteomes" id="UP000236725"/>
    </source>
</evidence>
<keyword evidence="4" id="KW-1185">Reference proteome</keyword>
<dbReference type="InterPro" id="IPR025868">
    <property type="entry name" value="Zn_ribbon_dom_put"/>
</dbReference>
<organism evidence="3 4">
    <name type="scientific">Parabacteroides chinchillae</name>
    <dbReference type="NCBI Taxonomy" id="871327"/>
    <lineage>
        <taxon>Bacteria</taxon>
        <taxon>Pseudomonadati</taxon>
        <taxon>Bacteroidota</taxon>
        <taxon>Bacteroidia</taxon>
        <taxon>Bacteroidales</taxon>
        <taxon>Tannerellaceae</taxon>
        <taxon>Parabacteroides</taxon>
    </lineage>
</organism>
<protein>
    <submittedName>
        <fullName evidence="3">General stress protein 26</fullName>
    </submittedName>
</protein>
<dbReference type="SUPFAM" id="SSF50475">
    <property type="entry name" value="FMN-binding split barrel"/>
    <property type="match status" value="1"/>
</dbReference>
<dbReference type="PANTHER" id="PTHR34818">
    <property type="entry name" value="PROTEIN BLI-3"/>
    <property type="match status" value="1"/>
</dbReference>
<dbReference type="Proteomes" id="UP000236725">
    <property type="component" value="Unassembled WGS sequence"/>
</dbReference>
<name>A0A8G2F6A5_9BACT</name>
<evidence type="ECO:0000259" key="1">
    <source>
        <dbReference type="Pfam" id="PF01243"/>
    </source>
</evidence>
<dbReference type="EMBL" id="FNVS01000027">
    <property type="protein sequence ID" value="SEG28196.1"/>
    <property type="molecule type" value="Genomic_DNA"/>
</dbReference>
<gene>
    <name evidence="3" type="ORF">SAMN05444001_12714</name>
</gene>
<dbReference type="AlphaFoldDB" id="A0A8G2F6A5"/>
<dbReference type="InterPro" id="IPR012349">
    <property type="entry name" value="Split_barrel_FMN-bd"/>
</dbReference>
<sequence length="224" mass="25070">MESIQEKAAAIVANAQIITLASIDENGYPRPVAMVKIKDEKGDIYVSTGTSSAKTAHFKANPKAGMSIVEGGNSIVYTGEVEIVTDEALKHTLWGDWMLEHFPGGVNDPEYCVLKFIPESATYWIDNVFVKDGKYMNLFCQSCGMPMQTSELFGTNKDGSVNQEYCCYCYKDGGFTQDCTMDGMIEHCVKYLDEFNGACNTQFSKEEAIAQMKEFFPKLKRWKK</sequence>
<evidence type="ECO:0000313" key="3">
    <source>
        <dbReference type="EMBL" id="SEG28196.1"/>
    </source>
</evidence>
<accession>A0A8G2F6A5</accession>
<comment type="caution">
    <text evidence="3">The sequence shown here is derived from an EMBL/GenBank/DDBJ whole genome shotgun (WGS) entry which is preliminary data.</text>
</comment>
<reference evidence="3 4" key="1">
    <citation type="submission" date="2016-10" db="EMBL/GenBank/DDBJ databases">
        <authorList>
            <person name="Varghese N."/>
            <person name="Submissions S."/>
        </authorList>
    </citation>
    <scope>NUCLEOTIDE SEQUENCE [LARGE SCALE GENOMIC DNA]</scope>
    <source>
        <strain evidence="3 4">DSM 29073</strain>
    </source>
</reference>
<dbReference type="Pfam" id="PF01243">
    <property type="entry name" value="PNPOx_N"/>
    <property type="match status" value="1"/>
</dbReference>
<dbReference type="Gene3D" id="2.30.110.10">
    <property type="entry name" value="Electron Transport, Fmn-binding Protein, Chain A"/>
    <property type="match status" value="1"/>
</dbReference>
<feature type="domain" description="Pyridoxamine 5'-phosphate oxidase N-terminal" evidence="1">
    <location>
        <begin position="4"/>
        <end position="124"/>
    </location>
</feature>
<proteinExistence type="predicted"/>
<dbReference type="InterPro" id="IPR011576">
    <property type="entry name" value="Pyridox_Oxase_N"/>
</dbReference>
<dbReference type="Pfam" id="PF12674">
    <property type="entry name" value="Zn_ribbon_2"/>
    <property type="match status" value="1"/>
</dbReference>
<evidence type="ECO:0000259" key="2">
    <source>
        <dbReference type="Pfam" id="PF12674"/>
    </source>
</evidence>
<dbReference type="InterPro" id="IPR052917">
    <property type="entry name" value="Stress-Dev_Protein"/>
</dbReference>